<evidence type="ECO:0000256" key="3">
    <source>
        <dbReference type="SAM" id="MobiDB-lite"/>
    </source>
</evidence>
<evidence type="ECO:0000313" key="6">
    <source>
        <dbReference type="EMBL" id="MCD2195360.1"/>
    </source>
</evidence>
<dbReference type="RefSeq" id="WP_230736404.1">
    <property type="nucleotide sequence ID" value="NZ_JAJNDB010000004.1"/>
</dbReference>
<dbReference type="SMART" id="SM00065">
    <property type="entry name" value="GAF"/>
    <property type="match status" value="1"/>
</dbReference>
<dbReference type="InterPro" id="IPR052016">
    <property type="entry name" value="Bact_Sigma-Reg"/>
</dbReference>
<dbReference type="Gene3D" id="3.60.40.10">
    <property type="entry name" value="PPM-type phosphatase domain"/>
    <property type="match status" value="1"/>
</dbReference>
<dbReference type="InterPro" id="IPR036457">
    <property type="entry name" value="PPM-type-like_dom_sf"/>
</dbReference>
<evidence type="ECO:0000256" key="2">
    <source>
        <dbReference type="SAM" id="Coils"/>
    </source>
</evidence>
<keyword evidence="7" id="KW-1185">Reference proteome</keyword>
<dbReference type="InterPro" id="IPR029016">
    <property type="entry name" value="GAF-like_dom_sf"/>
</dbReference>
<proteinExistence type="predicted"/>
<dbReference type="InterPro" id="IPR001932">
    <property type="entry name" value="PPM-type_phosphatase-like_dom"/>
</dbReference>
<keyword evidence="1" id="KW-0378">Hydrolase</keyword>
<dbReference type="Proteomes" id="UP001199469">
    <property type="component" value="Unassembled WGS sequence"/>
</dbReference>
<dbReference type="Pfam" id="PF07228">
    <property type="entry name" value="SpoIIE"/>
    <property type="match status" value="1"/>
</dbReference>
<comment type="caution">
    <text evidence="6">The sequence shown here is derived from an EMBL/GenBank/DDBJ whole genome shotgun (WGS) entry which is preliminary data.</text>
</comment>
<dbReference type="PANTHER" id="PTHR43156">
    <property type="entry name" value="STAGE II SPORULATION PROTEIN E-RELATED"/>
    <property type="match status" value="1"/>
</dbReference>
<sequence length="488" mass="51218">MGRAAALDGRTEPESRARLFEGEADDAFERLARLATSLTDTPVGVVWLLRDDHLVLRSKVDPQGSVSRGTGRPDAAVHDSWAAAVRVADRPVWVDDVLADPTDGPATTTRAWAGAPVHDRAGAVVGVLGVIDVRPRAWSAHHRDVLITLAQAATGEVVLRSALAESRADSSEAVRQAAASDREAQEAGRQAREAGVAAQEAGAAARYYRDRARSADAQAASSDQVAGEAQRLARLAERHAAEAEELAATLRESLLPARLPEFPRLEVAARHRPGTGASVLGDFYDLFPTPGGWGAVIGDVCGKGPQAARTTALARSTVRALGHTDDDPEAVLAALNGVLHVWFDKRASFVTTVYLGITPRPDDGLEVRVASAGHPPAVVQRRDGSIETMPAGGRALGVRAEARVAVEPLTLDVGDRVLVFTDGVTEARPVGGREFEMEGLLALLGEVDPAADAHTTADAVLTAVDEHAAGAALDDTALLVIRAVSREG</sequence>
<gene>
    <name evidence="6" type="ORF">LQ327_18485</name>
</gene>
<dbReference type="Gene3D" id="3.30.450.40">
    <property type="match status" value="1"/>
</dbReference>
<evidence type="ECO:0000256" key="1">
    <source>
        <dbReference type="ARBA" id="ARBA00022801"/>
    </source>
</evidence>
<dbReference type="PANTHER" id="PTHR43156:SF2">
    <property type="entry name" value="STAGE II SPORULATION PROTEIN E"/>
    <property type="match status" value="1"/>
</dbReference>
<feature type="region of interest" description="Disordered" evidence="3">
    <location>
        <begin position="176"/>
        <end position="195"/>
    </location>
</feature>
<protein>
    <submittedName>
        <fullName evidence="6">SpoIIE family protein phosphatase</fullName>
    </submittedName>
</protein>
<dbReference type="SMART" id="SM00331">
    <property type="entry name" value="PP2C_SIG"/>
    <property type="match status" value="1"/>
</dbReference>
<dbReference type="SUPFAM" id="SSF55781">
    <property type="entry name" value="GAF domain-like"/>
    <property type="match status" value="1"/>
</dbReference>
<feature type="coiled-coil region" evidence="2">
    <location>
        <begin position="226"/>
        <end position="253"/>
    </location>
</feature>
<evidence type="ECO:0000313" key="7">
    <source>
        <dbReference type="Proteomes" id="UP001199469"/>
    </source>
</evidence>
<dbReference type="InterPro" id="IPR003018">
    <property type="entry name" value="GAF"/>
</dbReference>
<evidence type="ECO:0000259" key="5">
    <source>
        <dbReference type="SMART" id="SM00331"/>
    </source>
</evidence>
<evidence type="ECO:0000259" key="4">
    <source>
        <dbReference type="SMART" id="SM00065"/>
    </source>
</evidence>
<organism evidence="6 7">
    <name type="scientific">Actinomycetospora endophytica</name>
    <dbReference type="NCBI Taxonomy" id="2291215"/>
    <lineage>
        <taxon>Bacteria</taxon>
        <taxon>Bacillati</taxon>
        <taxon>Actinomycetota</taxon>
        <taxon>Actinomycetes</taxon>
        <taxon>Pseudonocardiales</taxon>
        <taxon>Pseudonocardiaceae</taxon>
        <taxon>Actinomycetospora</taxon>
    </lineage>
</organism>
<reference evidence="6 7" key="1">
    <citation type="submission" date="2021-11" db="EMBL/GenBank/DDBJ databases">
        <title>Draft genome sequence of Actinomycetospora sp. SF1 isolated from the rhizosphere soil.</title>
        <authorList>
            <person name="Duangmal K."/>
            <person name="Chantavorakit T."/>
        </authorList>
    </citation>
    <scope>NUCLEOTIDE SEQUENCE [LARGE SCALE GENOMIC DNA]</scope>
    <source>
        <strain evidence="6 7">TBRC 5722</strain>
    </source>
</reference>
<dbReference type="EMBL" id="JAJNDB010000004">
    <property type="protein sequence ID" value="MCD2195360.1"/>
    <property type="molecule type" value="Genomic_DNA"/>
</dbReference>
<accession>A0ABS8PAU1</accession>
<feature type="domain" description="GAF" evidence="4">
    <location>
        <begin position="23"/>
        <end position="167"/>
    </location>
</feature>
<feature type="domain" description="PPM-type phosphatase" evidence="5">
    <location>
        <begin position="262"/>
        <end position="483"/>
    </location>
</feature>
<keyword evidence="2" id="KW-0175">Coiled coil</keyword>
<dbReference type="Pfam" id="PF01590">
    <property type="entry name" value="GAF"/>
    <property type="match status" value="1"/>
</dbReference>
<name>A0ABS8PAU1_9PSEU</name>
<dbReference type="SUPFAM" id="SSF81606">
    <property type="entry name" value="PP2C-like"/>
    <property type="match status" value="1"/>
</dbReference>
<feature type="compositionally biased region" description="Basic and acidic residues" evidence="3">
    <location>
        <begin position="180"/>
        <end position="192"/>
    </location>
</feature>